<feature type="domain" description="Spore protein YkvP/CgeB glycosyl transferase-like" evidence="1">
    <location>
        <begin position="166"/>
        <end position="317"/>
    </location>
</feature>
<name>A0A2W6NNR5_9BACL</name>
<reference evidence="2 3" key="1">
    <citation type="submission" date="2018-06" db="EMBL/GenBank/DDBJ databases">
        <title>Isolation of heavy metals resistant Paenibacillus silvae NC2 from Gold-Copper mine in ZiJin, China.</title>
        <authorList>
            <person name="Xu J."/>
            <person name="Mazhar H.S."/>
            <person name="Rensing C."/>
        </authorList>
    </citation>
    <scope>NUCLEOTIDE SEQUENCE [LARGE SCALE GENOMIC DNA]</scope>
    <source>
        <strain evidence="2 3">NC2</strain>
    </source>
</reference>
<evidence type="ECO:0000313" key="2">
    <source>
        <dbReference type="EMBL" id="PZT57499.1"/>
    </source>
</evidence>
<dbReference type="AlphaFoldDB" id="A0A2W6NNR5"/>
<accession>A0A2W6NNR5</accession>
<dbReference type="Proteomes" id="UP000249204">
    <property type="component" value="Unassembled WGS sequence"/>
</dbReference>
<organism evidence="2 3">
    <name type="scientific">Paenibacillus silvae</name>
    <dbReference type="NCBI Taxonomy" id="1325358"/>
    <lineage>
        <taxon>Bacteria</taxon>
        <taxon>Bacillati</taxon>
        <taxon>Bacillota</taxon>
        <taxon>Bacilli</taxon>
        <taxon>Bacillales</taxon>
        <taxon>Paenibacillaceae</taxon>
        <taxon>Paenibacillus</taxon>
    </lineage>
</organism>
<dbReference type="Pfam" id="PF13524">
    <property type="entry name" value="Glyco_trans_1_2"/>
    <property type="match status" value="1"/>
</dbReference>
<proteinExistence type="predicted"/>
<sequence>MGLKVLFTNNSSLIKFGLSSGFKNLGHEVHIMDGKYQLWDKDKETQVELFKEYIENNHIDIVFSECFANFAEGIFGHTKEKGIFHALWCIEDTPFDHWIGDYWSNYADYIFTTTAECLPNYWNKGKQAELMLFGCNPDFHQRVDSGIQRDIVLIANNYERRFEQTRKFIMPVVERGYDVSIFGNEWWMDSSREVNLLKHTNVYKGYGAYEDLPYLYSSSKVVLGQNLDDKSITQTSMRPYEVLSIGGSGGILVSPFTPAQQYLFHDHVYLPKNTDEMLLMVDEVLNMTDIQREQKAKKAQEFVYRYHNYDLRAEQVINAYHGYKP</sequence>
<dbReference type="InterPro" id="IPR055259">
    <property type="entry name" value="YkvP/CgeB_Glyco_trans-like"/>
</dbReference>
<gene>
    <name evidence="2" type="ORF">DN757_02255</name>
</gene>
<dbReference type="RefSeq" id="WP_111268650.1">
    <property type="nucleotide sequence ID" value="NZ_QKWW01000006.1"/>
</dbReference>
<comment type="caution">
    <text evidence="2">The sequence shown here is derived from an EMBL/GenBank/DDBJ whole genome shotgun (WGS) entry which is preliminary data.</text>
</comment>
<protein>
    <recommendedName>
        <fullName evidence="1">Spore protein YkvP/CgeB glycosyl transferase-like domain-containing protein</fullName>
    </recommendedName>
</protein>
<evidence type="ECO:0000259" key="1">
    <source>
        <dbReference type="Pfam" id="PF13524"/>
    </source>
</evidence>
<dbReference type="EMBL" id="QKWW01000006">
    <property type="protein sequence ID" value="PZT57499.1"/>
    <property type="molecule type" value="Genomic_DNA"/>
</dbReference>
<evidence type="ECO:0000313" key="3">
    <source>
        <dbReference type="Proteomes" id="UP000249204"/>
    </source>
</evidence>